<proteinExistence type="inferred from homology"/>
<evidence type="ECO:0000256" key="2">
    <source>
        <dbReference type="ARBA" id="ARBA00022692"/>
    </source>
</evidence>
<accession>A0ABV6GJ30</accession>
<comment type="similarity">
    <text evidence="5">Belongs to the bacteriophage holin family. Cp-1 holin subfamily.</text>
</comment>
<evidence type="ECO:0000313" key="7">
    <source>
        <dbReference type="Proteomes" id="UP001589854"/>
    </source>
</evidence>
<name>A0ABV6GJ30_9BACI</name>
<gene>
    <name evidence="6" type="ORF">ACFFIX_20225</name>
</gene>
<keyword evidence="3" id="KW-1133">Transmembrane helix</keyword>
<evidence type="ECO:0000256" key="3">
    <source>
        <dbReference type="ARBA" id="ARBA00022989"/>
    </source>
</evidence>
<comment type="caution">
    <text evidence="6">The sequence shown here is derived from an EMBL/GenBank/DDBJ whole genome shotgun (WGS) entry which is preliminary data.</text>
</comment>
<evidence type="ECO:0000256" key="5">
    <source>
        <dbReference type="ARBA" id="ARBA00023600"/>
    </source>
</evidence>
<dbReference type="Pfam" id="PF05105">
    <property type="entry name" value="Phage_holin_4_1"/>
    <property type="match status" value="1"/>
</dbReference>
<keyword evidence="2" id="KW-0812">Transmembrane</keyword>
<keyword evidence="7" id="KW-1185">Reference proteome</keyword>
<dbReference type="EMBL" id="JBHLVO010000023">
    <property type="protein sequence ID" value="MFC0273716.1"/>
    <property type="molecule type" value="Genomic_DNA"/>
</dbReference>
<reference evidence="6 7" key="1">
    <citation type="submission" date="2024-09" db="EMBL/GenBank/DDBJ databases">
        <authorList>
            <person name="Sun Q."/>
            <person name="Mori K."/>
        </authorList>
    </citation>
    <scope>NUCLEOTIDE SEQUENCE [LARGE SCALE GENOMIC DNA]</scope>
    <source>
        <strain evidence="6 7">CCM 7228</strain>
    </source>
</reference>
<keyword evidence="4" id="KW-0472">Membrane</keyword>
<sequence length="53" mass="6160">MYWNKYLKGKSTRIGMEELSFLENLHHIGVPIPRAISKYIDQLAKEELPTNAD</sequence>
<dbReference type="RefSeq" id="WP_378937291.1">
    <property type="nucleotide sequence ID" value="NZ_JBHLVO010000023.1"/>
</dbReference>
<comment type="subcellular location">
    <subcellularLocation>
        <location evidence="1">Membrane</location>
        <topology evidence="1">Multi-pass membrane protein</topology>
    </subcellularLocation>
</comment>
<organism evidence="6 7">
    <name type="scientific">Metabacillus herbersteinensis</name>
    <dbReference type="NCBI Taxonomy" id="283816"/>
    <lineage>
        <taxon>Bacteria</taxon>
        <taxon>Bacillati</taxon>
        <taxon>Bacillota</taxon>
        <taxon>Bacilli</taxon>
        <taxon>Bacillales</taxon>
        <taxon>Bacillaceae</taxon>
        <taxon>Metabacillus</taxon>
    </lineage>
</organism>
<evidence type="ECO:0000256" key="1">
    <source>
        <dbReference type="ARBA" id="ARBA00004141"/>
    </source>
</evidence>
<evidence type="ECO:0000256" key="4">
    <source>
        <dbReference type="ARBA" id="ARBA00023136"/>
    </source>
</evidence>
<dbReference type="InterPro" id="IPR006480">
    <property type="entry name" value="Phage_holin_4_1"/>
</dbReference>
<dbReference type="Proteomes" id="UP001589854">
    <property type="component" value="Unassembled WGS sequence"/>
</dbReference>
<protein>
    <submittedName>
        <fullName evidence="6">Phage holin family protein</fullName>
    </submittedName>
</protein>
<evidence type="ECO:0000313" key="6">
    <source>
        <dbReference type="EMBL" id="MFC0273716.1"/>
    </source>
</evidence>